<dbReference type="CDD" id="cd13121">
    <property type="entry name" value="BF2867_like_C"/>
    <property type="match status" value="1"/>
</dbReference>
<dbReference type="Pfam" id="PF13149">
    <property type="entry name" value="Mfa_like_1"/>
    <property type="match status" value="1"/>
</dbReference>
<evidence type="ECO:0000256" key="1">
    <source>
        <dbReference type="SAM" id="MobiDB-lite"/>
    </source>
</evidence>
<dbReference type="OrthoDB" id="1100317at2"/>
<name>K6A5B3_9BACT</name>
<proteinExistence type="predicted"/>
<sequence>MKQTKLPVYLMLLATLSASSCSNEDTPDTPYNPSNDPDAVELGITAGVALTKSAINQGTDDTNFKNIAVYAVGATTSYAAGNNYALYTKSGNWTNTGTDKIYLTNETATIYGYHPAYKPNNGVMETSGTALKIKEASPSANATIDISVFESSDSGDANNKYPTDINNADKIYSSTWSENTANKGKIISAPGEVDYMYAVKSDSETDQPTASNGKKASGTPTANANEVSLKMKHALAMVSFRIYNDGTYANTGSLTKIKLSNTSTNKDLSKGTNPTMKIKDGSITENAAIAANYYRFIDGGYTIIKKGNLPSATIATSEDEAKQGAKKFSILVLPSTTASAANIQATFTIDGAEYTVPLGSAGTVNWAKGTNTLYTAKLSGKELTLSSITVEGWGNGATTGELPVN</sequence>
<reference evidence="3 4" key="1">
    <citation type="submission" date="2012-02" db="EMBL/GenBank/DDBJ databases">
        <title>The Genome Sequence of Parabacteroides goldsteinii CL02T12C30.</title>
        <authorList>
            <consortium name="The Broad Institute Genome Sequencing Platform"/>
            <person name="Earl A."/>
            <person name="Ward D."/>
            <person name="Feldgarden M."/>
            <person name="Gevers D."/>
            <person name="Zitomersky N.L."/>
            <person name="Coyne M.J."/>
            <person name="Comstock L.E."/>
            <person name="Young S.K."/>
            <person name="Zeng Q."/>
            <person name="Gargeya S."/>
            <person name="Fitzgerald M."/>
            <person name="Haas B."/>
            <person name="Abouelleil A."/>
            <person name="Alvarado L."/>
            <person name="Arachchi H.M."/>
            <person name="Berlin A."/>
            <person name="Chapman S.B."/>
            <person name="Gearin G."/>
            <person name="Goldberg J."/>
            <person name="Griggs A."/>
            <person name="Gujja S."/>
            <person name="Hansen M."/>
            <person name="Heiman D."/>
            <person name="Howarth C."/>
            <person name="Larimer J."/>
            <person name="Lui A."/>
            <person name="MacDonald P.J.P."/>
            <person name="McCowen C."/>
            <person name="Montmayeur A."/>
            <person name="Murphy C."/>
            <person name="Neiman D."/>
            <person name="Pearson M."/>
            <person name="Priest M."/>
            <person name="Roberts A."/>
            <person name="Saif S."/>
            <person name="Shea T."/>
            <person name="Sisk P."/>
            <person name="Stolte C."/>
            <person name="Sykes S."/>
            <person name="Wortman J."/>
            <person name="Nusbaum C."/>
            <person name="Birren B."/>
        </authorList>
    </citation>
    <scope>NUCLEOTIDE SEQUENCE [LARGE SCALE GENOMIC DNA]</scope>
    <source>
        <strain evidence="3 4">CL02T12C30</strain>
    </source>
</reference>
<accession>K6A5B3</accession>
<feature type="chain" id="PRO_5003889283" description="Fimbrillin family protein" evidence="2">
    <location>
        <begin position="23"/>
        <end position="405"/>
    </location>
</feature>
<feature type="compositionally biased region" description="Polar residues" evidence="1">
    <location>
        <begin position="206"/>
        <end position="222"/>
    </location>
</feature>
<feature type="region of interest" description="Disordered" evidence="1">
    <location>
        <begin position="202"/>
        <end position="222"/>
    </location>
</feature>
<dbReference type="EMBL" id="AGZO01000026">
    <property type="protein sequence ID" value="EKN10863.1"/>
    <property type="molecule type" value="Genomic_DNA"/>
</dbReference>
<evidence type="ECO:0000313" key="4">
    <source>
        <dbReference type="Proteomes" id="UP000006330"/>
    </source>
</evidence>
<gene>
    <name evidence="3" type="ORF">HMPREF1076_03670</name>
</gene>
<keyword evidence="2" id="KW-0732">Signal</keyword>
<feature type="signal peptide" evidence="2">
    <location>
        <begin position="1"/>
        <end position="22"/>
    </location>
</feature>
<dbReference type="Gene3D" id="2.60.40.2630">
    <property type="match status" value="1"/>
</dbReference>
<dbReference type="InterPro" id="IPR025049">
    <property type="entry name" value="Mfa-like_1"/>
</dbReference>
<dbReference type="InterPro" id="IPR042278">
    <property type="entry name" value="Mfa-like_1_N"/>
</dbReference>
<dbReference type="HOGENOM" id="CLU_707247_0_0_10"/>
<evidence type="ECO:0000313" key="3">
    <source>
        <dbReference type="EMBL" id="EKN10863.1"/>
    </source>
</evidence>
<protein>
    <recommendedName>
        <fullName evidence="5">Fimbrillin family protein</fullName>
    </recommendedName>
</protein>
<evidence type="ECO:0000256" key="2">
    <source>
        <dbReference type="SAM" id="SignalP"/>
    </source>
</evidence>
<comment type="caution">
    <text evidence="3">The sequence shown here is derived from an EMBL/GenBank/DDBJ whole genome shotgun (WGS) entry which is preliminary data.</text>
</comment>
<dbReference type="RefSeq" id="WP_007656585.1">
    <property type="nucleotide sequence ID" value="NZ_JH976474.1"/>
</dbReference>
<organism evidence="3 4">
    <name type="scientific">Parabacteroides goldsteinii CL02T12C30</name>
    <dbReference type="NCBI Taxonomy" id="999418"/>
    <lineage>
        <taxon>Bacteria</taxon>
        <taxon>Pseudomonadati</taxon>
        <taxon>Bacteroidota</taxon>
        <taxon>Bacteroidia</taxon>
        <taxon>Bacteroidales</taxon>
        <taxon>Tannerellaceae</taxon>
        <taxon>Parabacteroides</taxon>
    </lineage>
</organism>
<dbReference type="CDD" id="cd13120">
    <property type="entry name" value="BF2867_like_N"/>
    <property type="match status" value="1"/>
</dbReference>
<dbReference type="AlphaFoldDB" id="K6A5B3"/>
<evidence type="ECO:0008006" key="5">
    <source>
        <dbReference type="Google" id="ProtNLM"/>
    </source>
</evidence>
<dbReference type="PATRIC" id="fig|999418.3.peg.3743"/>
<dbReference type="Proteomes" id="UP000006330">
    <property type="component" value="Unassembled WGS sequence"/>
</dbReference>
<dbReference type="Gene3D" id="2.60.40.2620">
    <property type="entry name" value="Fimbrillin-like"/>
    <property type="match status" value="1"/>
</dbReference>
<dbReference type="PROSITE" id="PS51257">
    <property type="entry name" value="PROKAR_LIPOPROTEIN"/>
    <property type="match status" value="1"/>
</dbReference>